<sequence length="192" mass="21584">MIIGFQRDEKTPTIKSGRLYLVDLAGLEIIRKTESSGRRLEEAKTINRSLSTLGQVIRNMADLTSSYVPYWDSKLTKLLQHSIGGNSATCLVVHVSRNKLDSAETLLTLRFGSRAKQIKNRAKINTSVSKNPGDLMDLVQKLEKDLKAEKDRVSELEKEGSDCSKLAKLEEEVLQIQLESERRGQEILELKA</sequence>
<comment type="similarity">
    <text evidence="3">Belongs to the TRAFAC class myosin-kinesin ATPase superfamily. Kinesin family.</text>
</comment>
<dbReference type="SMART" id="SM00129">
    <property type="entry name" value="KISc"/>
    <property type="match status" value="1"/>
</dbReference>
<dbReference type="InterPro" id="IPR027417">
    <property type="entry name" value="P-loop_NTPase"/>
</dbReference>
<dbReference type="GO" id="GO:0007018">
    <property type="term" value="P:microtubule-based movement"/>
    <property type="evidence" value="ECO:0007669"/>
    <property type="project" value="InterPro"/>
</dbReference>
<reference evidence="5" key="1">
    <citation type="journal article" date="2011" name="PLoS Biol.">
        <title>Gene gain and loss during evolution of obligate parasitism in the white rust pathogen of Arabidopsis thaliana.</title>
        <authorList>
            <person name="Kemen E."/>
            <person name="Gardiner A."/>
            <person name="Schultz-Larsen T."/>
            <person name="Kemen A.C."/>
            <person name="Balmuth A.L."/>
            <person name="Robert-Seilaniantz A."/>
            <person name="Bailey K."/>
            <person name="Holub E."/>
            <person name="Studholme D.J."/>
            <person name="Maclean D."/>
            <person name="Jones J.D."/>
        </authorList>
    </citation>
    <scope>NUCLEOTIDE SEQUENCE</scope>
</reference>
<dbReference type="PANTHER" id="PTHR47968">
    <property type="entry name" value="CENTROMERE PROTEIN E"/>
    <property type="match status" value="1"/>
</dbReference>
<dbReference type="Gene3D" id="3.40.850.10">
    <property type="entry name" value="Kinesin motor domain"/>
    <property type="match status" value="1"/>
</dbReference>
<proteinExistence type="inferred from homology"/>
<keyword evidence="2" id="KW-0505">Motor protein</keyword>
<dbReference type="GO" id="GO:0008017">
    <property type="term" value="F:microtubule binding"/>
    <property type="evidence" value="ECO:0007669"/>
    <property type="project" value="InterPro"/>
</dbReference>
<evidence type="ECO:0000259" key="4">
    <source>
        <dbReference type="PROSITE" id="PS50067"/>
    </source>
</evidence>
<keyword evidence="1" id="KW-0175">Coiled coil</keyword>
<evidence type="ECO:0000256" key="2">
    <source>
        <dbReference type="ARBA" id="ARBA00023175"/>
    </source>
</evidence>
<dbReference type="GO" id="GO:0003777">
    <property type="term" value="F:microtubule motor activity"/>
    <property type="evidence" value="ECO:0007669"/>
    <property type="project" value="InterPro"/>
</dbReference>
<dbReference type="PRINTS" id="PR00380">
    <property type="entry name" value="KINESINHEAVY"/>
</dbReference>
<name>F0WFQ4_9STRA</name>
<gene>
    <name evidence="5" type="primary">AlNc14C84G5438</name>
    <name evidence="5" type="ORF">ALNC14_061800</name>
</gene>
<evidence type="ECO:0000256" key="1">
    <source>
        <dbReference type="ARBA" id="ARBA00023054"/>
    </source>
</evidence>
<dbReference type="InterPro" id="IPR036961">
    <property type="entry name" value="Kinesin_motor_dom_sf"/>
</dbReference>
<dbReference type="EMBL" id="FR824129">
    <property type="protein sequence ID" value="CCA20037.1"/>
    <property type="molecule type" value="Genomic_DNA"/>
</dbReference>
<dbReference type="GO" id="GO:0005524">
    <property type="term" value="F:ATP binding"/>
    <property type="evidence" value="ECO:0007669"/>
    <property type="project" value="InterPro"/>
</dbReference>
<dbReference type="InterPro" id="IPR027640">
    <property type="entry name" value="Kinesin-like_fam"/>
</dbReference>
<accession>F0WFQ4</accession>
<organism evidence="5">
    <name type="scientific">Albugo laibachii Nc14</name>
    <dbReference type="NCBI Taxonomy" id="890382"/>
    <lineage>
        <taxon>Eukaryota</taxon>
        <taxon>Sar</taxon>
        <taxon>Stramenopiles</taxon>
        <taxon>Oomycota</taxon>
        <taxon>Peronosporomycetes</taxon>
        <taxon>Albuginales</taxon>
        <taxon>Albuginaceae</taxon>
        <taxon>Albugo</taxon>
    </lineage>
</organism>
<evidence type="ECO:0000313" key="5">
    <source>
        <dbReference type="EMBL" id="CCA20037.1"/>
    </source>
</evidence>
<dbReference type="PANTHER" id="PTHR47968:SF75">
    <property type="entry name" value="CENTROMERE-ASSOCIATED PROTEIN E"/>
    <property type="match status" value="1"/>
</dbReference>
<feature type="domain" description="Kinesin motor" evidence="4">
    <location>
        <begin position="1"/>
        <end position="118"/>
    </location>
</feature>
<dbReference type="AlphaFoldDB" id="F0WFQ4"/>
<dbReference type="InterPro" id="IPR001752">
    <property type="entry name" value="Kinesin_motor_dom"/>
</dbReference>
<dbReference type="PROSITE" id="PS50067">
    <property type="entry name" value="KINESIN_MOTOR_2"/>
    <property type="match status" value="1"/>
</dbReference>
<comment type="caution">
    <text evidence="3">Lacks conserved residue(s) required for the propagation of feature annotation.</text>
</comment>
<dbReference type="HOGENOM" id="CLU_1443455_0_0_1"/>
<reference evidence="5" key="2">
    <citation type="submission" date="2011-02" db="EMBL/GenBank/DDBJ databases">
        <authorList>
            <person name="MacLean D."/>
        </authorList>
    </citation>
    <scope>NUCLEOTIDE SEQUENCE</scope>
</reference>
<dbReference type="Pfam" id="PF00225">
    <property type="entry name" value="Kinesin"/>
    <property type="match status" value="1"/>
</dbReference>
<protein>
    <submittedName>
        <fullName evidence="5">Kinesin putative</fullName>
    </submittedName>
</protein>
<dbReference type="SUPFAM" id="SSF52540">
    <property type="entry name" value="P-loop containing nucleoside triphosphate hydrolases"/>
    <property type="match status" value="1"/>
</dbReference>
<evidence type="ECO:0000256" key="3">
    <source>
        <dbReference type="PROSITE-ProRule" id="PRU00283"/>
    </source>
</evidence>